<evidence type="ECO:0000256" key="1">
    <source>
        <dbReference type="ARBA" id="ARBA00023015"/>
    </source>
</evidence>
<keyword evidence="1 5" id="KW-0805">Transcription regulation</keyword>
<evidence type="ECO:0000256" key="5">
    <source>
        <dbReference type="RuleBase" id="RU003516"/>
    </source>
</evidence>
<reference evidence="8 9" key="1">
    <citation type="submission" date="2015-07" db="EMBL/GenBank/DDBJ databases">
        <title>Emmonsia species relationships and genome sequence.</title>
        <authorList>
            <person name="Cuomo C.A."/>
            <person name="Schwartz I.S."/>
            <person name="Kenyon C."/>
            <person name="de Hoog G.S."/>
            <person name="Govender N.P."/>
            <person name="Botha A."/>
            <person name="Moreno L."/>
            <person name="de Vries M."/>
            <person name="Munoz J.F."/>
            <person name="Stielow J.B."/>
        </authorList>
    </citation>
    <scope>NUCLEOTIDE SEQUENCE [LARGE SCALE GENOMIC DNA]</scope>
    <source>
        <strain evidence="8 9">CBS 136260</strain>
    </source>
</reference>
<dbReference type="OrthoDB" id="5398665at2759"/>
<feature type="compositionally biased region" description="Polar residues" evidence="6">
    <location>
        <begin position="260"/>
        <end position="269"/>
    </location>
</feature>
<dbReference type="GO" id="GO:0008301">
    <property type="term" value="F:DNA binding, bending"/>
    <property type="evidence" value="ECO:0007669"/>
    <property type="project" value="InterPro"/>
</dbReference>
<gene>
    <name evidence="8" type="ORF">ACJ72_07256</name>
</gene>
<comment type="subcellular location">
    <subcellularLocation>
        <location evidence="5">Nucleus</location>
    </subcellularLocation>
</comment>
<name>A0A1B7NP73_9EURO</name>
<organism evidence="8 9">
    <name type="scientific">Emergomyces africanus</name>
    <dbReference type="NCBI Taxonomy" id="1955775"/>
    <lineage>
        <taxon>Eukaryota</taxon>
        <taxon>Fungi</taxon>
        <taxon>Dikarya</taxon>
        <taxon>Ascomycota</taxon>
        <taxon>Pezizomycotina</taxon>
        <taxon>Eurotiomycetes</taxon>
        <taxon>Eurotiomycetidae</taxon>
        <taxon>Onygenales</taxon>
        <taxon>Ajellomycetaceae</taxon>
        <taxon>Emergomyces</taxon>
    </lineage>
</organism>
<keyword evidence="4 5" id="KW-0539">Nucleus</keyword>
<dbReference type="EMBL" id="LGUA01001520">
    <property type="protein sequence ID" value="OAX78437.1"/>
    <property type="molecule type" value="Genomic_DNA"/>
</dbReference>
<feature type="region of interest" description="Disordered" evidence="6">
    <location>
        <begin position="260"/>
        <end position="324"/>
    </location>
</feature>
<dbReference type="GO" id="GO:0045895">
    <property type="term" value="P:positive regulation of mating-type specific transcription, DNA-templated"/>
    <property type="evidence" value="ECO:0007669"/>
    <property type="project" value="InterPro"/>
</dbReference>
<keyword evidence="9" id="KW-1185">Reference proteome</keyword>
<evidence type="ECO:0000256" key="2">
    <source>
        <dbReference type="ARBA" id="ARBA00023125"/>
    </source>
</evidence>
<comment type="caution">
    <text evidence="8">The sequence shown here is derived from an EMBL/GenBank/DDBJ whole genome shotgun (WGS) entry which is preliminary data.</text>
</comment>
<keyword evidence="2 5" id="KW-0238">DNA-binding</keyword>
<dbReference type="PROSITE" id="PS51325">
    <property type="entry name" value="ALPHA_BOX"/>
    <property type="match status" value="1"/>
</dbReference>
<dbReference type="Proteomes" id="UP000091918">
    <property type="component" value="Unassembled WGS sequence"/>
</dbReference>
<sequence length="408" mass="44413">MAANQASAVHQALNKLFTTLTPDQVENFQQYLQEATDSNTSTTNNVAAAIPSMANDPASIQKTNPLTHMTMAAPNATPTATKAVSRTPPSRKKRVRENGKLRPLNSFIAFRSFYSTAFPDLSQKIKSGLLRLLWTSDPFKAKWAILAKAYSIIRDSHAGQVNLESFLALNGPLIGIVGPNDYLRVMGLQLAVTMDKQFSVNKTNHHAGPTQADLTTNLSVDDIVSHCYQAGYVAGVLPRNNNNRGIGVAMAVAVLPNHTHYPQSYSPRQRNTASPPSSRTTRVRSPKPAVQKADPIIDTETGNAENRALSSSSVGSEPNNSKILPTNGAMTLPHGNLDCVDPATDGPYTAEDFDRELRAAMGEFPVAPDDNGYFTLFNPELRSPVYIYNPYCIQSDFDPYDIGGYIDL</sequence>
<evidence type="ECO:0000313" key="9">
    <source>
        <dbReference type="Proteomes" id="UP000091918"/>
    </source>
</evidence>
<evidence type="ECO:0000256" key="3">
    <source>
        <dbReference type="ARBA" id="ARBA00023163"/>
    </source>
</evidence>
<evidence type="ECO:0000259" key="7">
    <source>
        <dbReference type="PROSITE" id="PS51325"/>
    </source>
</evidence>
<evidence type="ECO:0000256" key="6">
    <source>
        <dbReference type="SAM" id="MobiDB-lite"/>
    </source>
</evidence>
<feature type="compositionally biased region" description="Low complexity" evidence="6">
    <location>
        <begin position="270"/>
        <end position="280"/>
    </location>
</feature>
<comment type="similarity">
    <text evidence="5">Belongs to the MATALPHA1 family.</text>
</comment>
<keyword evidence="3 5" id="KW-0804">Transcription</keyword>
<protein>
    <recommendedName>
        <fullName evidence="7">Alpha box domain-containing protein</fullName>
    </recommendedName>
</protein>
<evidence type="ECO:0000256" key="4">
    <source>
        <dbReference type="ARBA" id="ARBA00023242"/>
    </source>
</evidence>
<accession>A0A1B7NP73</accession>
<dbReference type="Pfam" id="PF04769">
    <property type="entry name" value="MATalpha_HMGbox"/>
    <property type="match status" value="1"/>
</dbReference>
<dbReference type="InterPro" id="IPR006856">
    <property type="entry name" value="MATalpha_HMGbox"/>
</dbReference>
<feature type="domain" description="Alpha box" evidence="7">
    <location>
        <begin position="99"/>
        <end position="154"/>
    </location>
</feature>
<dbReference type="GO" id="GO:0005634">
    <property type="term" value="C:nucleus"/>
    <property type="evidence" value="ECO:0007669"/>
    <property type="project" value="UniProtKB-SubCell"/>
</dbReference>
<dbReference type="AlphaFoldDB" id="A0A1B7NP73"/>
<feature type="compositionally biased region" description="Low complexity" evidence="6">
    <location>
        <begin position="310"/>
        <end position="321"/>
    </location>
</feature>
<proteinExistence type="inferred from homology"/>
<evidence type="ECO:0000313" key="8">
    <source>
        <dbReference type="EMBL" id="OAX78437.1"/>
    </source>
</evidence>